<dbReference type="GeneID" id="94841569"/>
<dbReference type="Proteomes" id="UP000179807">
    <property type="component" value="Unassembled WGS sequence"/>
</dbReference>
<evidence type="ECO:0000256" key="1">
    <source>
        <dbReference type="SAM" id="MobiDB-lite"/>
    </source>
</evidence>
<dbReference type="VEuPathDB" id="TrichDB:TRFO_29598"/>
<name>A0A1J4JV94_9EUKA</name>
<evidence type="ECO:0000313" key="3">
    <source>
        <dbReference type="Proteomes" id="UP000179807"/>
    </source>
</evidence>
<sequence>MNDSIASTIPMMETFFRIHFSRNDEILEDLLPKLAKFDPNSPLSNSLKTILEDSGPCICLLNRLIKETRNHYQPSDINIKSRTAELEELYDILVSARKLLETELEFHSIVNAIISFHKRETNYPQVFNFLLTVVQNSKLNHSVNLSSNQRPNLMSNSMTNSMSNSLSNTSSNPSNLSSYLVKNLLKLLNDKALHSYCPYVADNDSDGDFSFDEISDVDPDLQPRMRVKETISEIIQKCNEKSSFAMNLFLNGIIKREDLLITSPELEHSSLVPDPVAIDSHNYVTQSVKRGENKANYDIFPRVQHSYRNSKQFIPVSSFTGASASEEFALSRNLIAVYTPLHEIEKYPPAINVDSDVSTTSIYSACQILHDQEIESDLLYKATTEILTKRIHPGLTATLSDIYGYESDDVIDFLKSAYEEAKPIVAKTMTDALTKLSLNYYKTMNDCYSRLTKESFRTFPHPEHIPECIEYFSSQVSVLAPEQSFVVEFIKSLFKNSVNDNEVFEMSFWETNLFTHFCLFYKFYIRRFKGYDYLRPLLPLVDSSVNWFMAYDSMIEDGLRDLGILEFDNEEFKYQTSFILTGMNHTIKTICDLFKEPNYVNGNLNPELINKNIKKVQFLRTSEFDVPVLKLNIL</sequence>
<dbReference type="AlphaFoldDB" id="A0A1J4JV94"/>
<evidence type="ECO:0000313" key="2">
    <source>
        <dbReference type="EMBL" id="OHT03079.1"/>
    </source>
</evidence>
<feature type="region of interest" description="Disordered" evidence="1">
    <location>
        <begin position="144"/>
        <end position="171"/>
    </location>
</feature>
<comment type="caution">
    <text evidence="2">The sequence shown here is derived from an EMBL/GenBank/DDBJ whole genome shotgun (WGS) entry which is preliminary data.</text>
</comment>
<gene>
    <name evidence="2" type="ORF">TRFO_29598</name>
</gene>
<dbReference type="EMBL" id="MLAK01000840">
    <property type="protein sequence ID" value="OHT03079.1"/>
    <property type="molecule type" value="Genomic_DNA"/>
</dbReference>
<dbReference type="RefSeq" id="XP_068356215.1">
    <property type="nucleotide sequence ID" value="XM_068506865.1"/>
</dbReference>
<proteinExistence type="predicted"/>
<accession>A0A1J4JV94</accession>
<dbReference type="OrthoDB" id="10510887at2759"/>
<keyword evidence="3" id="KW-1185">Reference proteome</keyword>
<protein>
    <submittedName>
        <fullName evidence="2">Uncharacterized protein</fullName>
    </submittedName>
</protein>
<organism evidence="2 3">
    <name type="scientific">Tritrichomonas foetus</name>
    <dbReference type="NCBI Taxonomy" id="1144522"/>
    <lineage>
        <taxon>Eukaryota</taxon>
        <taxon>Metamonada</taxon>
        <taxon>Parabasalia</taxon>
        <taxon>Tritrichomonadida</taxon>
        <taxon>Tritrichomonadidae</taxon>
        <taxon>Tritrichomonas</taxon>
    </lineage>
</organism>
<feature type="compositionally biased region" description="Low complexity" evidence="1">
    <location>
        <begin position="151"/>
        <end position="171"/>
    </location>
</feature>
<reference evidence="2" key="1">
    <citation type="submission" date="2016-10" db="EMBL/GenBank/DDBJ databases">
        <authorList>
            <person name="Benchimol M."/>
            <person name="Almeida L.G."/>
            <person name="Vasconcelos A.T."/>
            <person name="Perreira-Neves A."/>
            <person name="Rosa I.A."/>
            <person name="Tasca T."/>
            <person name="Bogo M.R."/>
            <person name="de Souza W."/>
        </authorList>
    </citation>
    <scope>NUCLEOTIDE SEQUENCE [LARGE SCALE GENOMIC DNA]</scope>
    <source>
        <strain evidence="2">K</strain>
    </source>
</reference>